<organism evidence="7 8">
    <name type="scientific">Clostridium neonatale</name>
    <dbReference type="NCBI Taxonomy" id="137838"/>
    <lineage>
        <taxon>Bacteria</taxon>
        <taxon>Bacillati</taxon>
        <taxon>Bacillota</taxon>
        <taxon>Clostridia</taxon>
        <taxon>Eubacteriales</taxon>
        <taxon>Clostridiaceae</taxon>
        <taxon>Clostridium</taxon>
    </lineage>
</organism>
<dbReference type="Gene3D" id="3.30.1370.220">
    <property type="match status" value="1"/>
</dbReference>
<dbReference type="EMBL" id="UWJD01000002">
    <property type="protein sequence ID" value="VCT85442.1"/>
    <property type="molecule type" value="Genomic_DNA"/>
</dbReference>
<dbReference type="InterPro" id="IPR035089">
    <property type="entry name" value="Phage_sheath_subtilisin"/>
</dbReference>
<dbReference type="Pfam" id="PF17482">
    <property type="entry name" value="Phage_sheath_1C"/>
    <property type="match status" value="1"/>
</dbReference>
<dbReference type="Pfam" id="PF04984">
    <property type="entry name" value="Phage_sheath_1"/>
    <property type="match status" value="1"/>
</dbReference>
<evidence type="ECO:0000313" key="7">
    <source>
        <dbReference type="EMBL" id="VCT85442.1"/>
    </source>
</evidence>
<dbReference type="Gene3D" id="3.30.360.90">
    <property type="match status" value="1"/>
</dbReference>
<sequence length="440" mass="48823">MSGGTWSKQDKVRAGAYINFKSKNKETNLVNDRGTVGLPLVLPFGPEKKIIEIDNDTDLFASLGLEKADESVLMLKEALKKAQKVLLYRLNEGTKATKTVESLTVSANWGGTKGNSIKVVIQTNVDEPSSFDVITYLGDTKFETQTVKTINELAANEFVKFSGTGAPTLTAGFNLEGGTDGTATAKDYTDFLKQLELYNFHAVAIPFDDSSTKLVVKEFIKRLREDEGKRVQAVLPNYKEADYEGIISVKNGVFIENNIQIDKVKATAYIAALTASASYSTSNTYKSYEGAVDVDTRYTDKEIKEIINDGEIVFVNTIVNNQPKIIIEQDINTFKTFTDDKDKSFKKNRVIRTLDGINNRIKARWEEAYIGNEDNTEDGRNLFKKDILKILETLQSDGAIKSVAIDDIEVLEGESIESVVANVAVQPVDAMEKLYMTVFI</sequence>
<dbReference type="Gene3D" id="3.40.50.11790">
    <property type="match status" value="1"/>
</dbReference>
<dbReference type="InterPro" id="IPR035326">
    <property type="entry name" value="Beta_sandwich_Seath"/>
</dbReference>
<proteinExistence type="inferred from homology"/>
<dbReference type="InterPro" id="IPR020287">
    <property type="entry name" value="Tail_sheath_C"/>
</dbReference>
<dbReference type="GeneID" id="68878509"/>
<evidence type="ECO:0000259" key="4">
    <source>
        <dbReference type="Pfam" id="PF17482"/>
    </source>
</evidence>
<reference evidence="7 8" key="1">
    <citation type="submission" date="2018-06" db="EMBL/GenBank/DDBJ databases">
        <authorList>
            <consortium name="IHU Genomes"/>
        </authorList>
    </citation>
    <scope>NUCLEOTIDE SEQUENCE [LARGE SCALE GENOMIC DNA]</scope>
    <source>
        <strain evidence="7 8">NEC25</strain>
    </source>
</reference>
<evidence type="ECO:0000259" key="3">
    <source>
        <dbReference type="Pfam" id="PF17481"/>
    </source>
</evidence>
<dbReference type="Gene3D" id="3.30.1490.360">
    <property type="match status" value="1"/>
</dbReference>
<dbReference type="Pfam" id="PF17481">
    <property type="entry name" value="Phage_sheath_domII"/>
    <property type="match status" value="1"/>
</dbReference>
<dbReference type="RefSeq" id="WP_159116697.1">
    <property type="nucleotide sequence ID" value="NZ_CAKJVE010000004.1"/>
</dbReference>
<evidence type="ECO:0000313" key="6">
    <source>
        <dbReference type="EMBL" id="CAG9703818.1"/>
    </source>
</evidence>
<feature type="domain" description="Phage tail sheath protein-like beta-sandwich" evidence="3">
    <location>
        <begin position="91"/>
        <end position="180"/>
    </location>
</feature>
<dbReference type="AlphaFoldDB" id="A0A650MHE7"/>
<name>A0A650MHE7_9CLOT</name>
<accession>A0A650MHE7</accession>
<dbReference type="Proteomes" id="UP000789738">
    <property type="component" value="Unassembled WGS sequence"/>
</dbReference>
<evidence type="ECO:0000259" key="5">
    <source>
        <dbReference type="Pfam" id="PF22671"/>
    </source>
</evidence>
<evidence type="ECO:0000259" key="2">
    <source>
        <dbReference type="Pfam" id="PF04984"/>
    </source>
</evidence>
<evidence type="ECO:0000313" key="8">
    <source>
        <dbReference type="Proteomes" id="UP000431451"/>
    </source>
</evidence>
<reference evidence="6" key="2">
    <citation type="submission" date="2021-10" db="EMBL/GenBank/DDBJ databases">
        <authorList>
            <person name="Mesa V."/>
        </authorList>
    </citation>
    <scope>NUCLEOTIDE SEQUENCE</scope>
    <source>
        <strain evidence="6">CC3_PB</strain>
    </source>
</reference>
<dbReference type="EMBL" id="CAKJVE010000004">
    <property type="protein sequence ID" value="CAG9703818.1"/>
    <property type="molecule type" value="Genomic_DNA"/>
</dbReference>
<protein>
    <recommendedName>
        <fullName evidence="9">Phage tail sheath protein</fullName>
    </recommendedName>
</protein>
<evidence type="ECO:0000256" key="1">
    <source>
        <dbReference type="ARBA" id="ARBA00008005"/>
    </source>
</evidence>
<dbReference type="Proteomes" id="UP000431451">
    <property type="component" value="Unassembled WGS sequence"/>
</dbReference>
<feature type="domain" description="Tail sheath protein C-terminal" evidence="4">
    <location>
        <begin position="340"/>
        <end position="439"/>
    </location>
</feature>
<evidence type="ECO:0008006" key="9">
    <source>
        <dbReference type="Google" id="ProtNLM"/>
    </source>
</evidence>
<dbReference type="InterPro" id="IPR054564">
    <property type="entry name" value="Gp18_domIII_N"/>
</dbReference>
<dbReference type="Pfam" id="PF22671">
    <property type="entry name" value="Gp18_domIII_N"/>
    <property type="match status" value="1"/>
</dbReference>
<dbReference type="Gene3D" id="2.60.40.4290">
    <property type="match status" value="1"/>
</dbReference>
<gene>
    <name evidence="6" type="ORF">CNEO_40818</name>
    <name evidence="7" type="ORF">CNEONATNEC25_03043</name>
</gene>
<feature type="domain" description="Tail sheath protein Gp18-like" evidence="5">
    <location>
        <begin position="33"/>
        <end position="90"/>
    </location>
</feature>
<comment type="similarity">
    <text evidence="1">Belongs to the myoviridae tail sheath protein family.</text>
</comment>
<feature type="domain" description="Tail sheath protein subtilisin-like" evidence="2">
    <location>
        <begin position="181"/>
        <end position="333"/>
    </location>
</feature>